<dbReference type="Proteomes" id="UP000654482">
    <property type="component" value="Unassembled WGS sequence"/>
</dbReference>
<accession>A0A8J7E2P6</accession>
<proteinExistence type="predicted"/>
<evidence type="ECO:0000313" key="2">
    <source>
        <dbReference type="Proteomes" id="UP000654482"/>
    </source>
</evidence>
<dbReference type="AlphaFoldDB" id="A0A8J7E2P6"/>
<reference evidence="1" key="1">
    <citation type="submission" date="2020-10" db="EMBL/GenBank/DDBJ databases">
        <authorList>
            <person name="Castelo-Branco R."/>
            <person name="Eusebio N."/>
            <person name="Adriana R."/>
            <person name="Vieira A."/>
            <person name="Brugerolle De Fraissinette N."/>
            <person name="Rezende De Castro R."/>
            <person name="Schneider M.P."/>
            <person name="Vasconcelos V."/>
            <person name="Leao P.N."/>
        </authorList>
    </citation>
    <scope>NUCLEOTIDE SEQUENCE</scope>
    <source>
        <strain evidence="1">LEGE 07157</strain>
    </source>
</reference>
<keyword evidence="2" id="KW-1185">Reference proteome</keyword>
<dbReference type="EMBL" id="JADEWZ010000054">
    <property type="protein sequence ID" value="MBE9118631.1"/>
    <property type="molecule type" value="Genomic_DNA"/>
</dbReference>
<protein>
    <submittedName>
        <fullName evidence="1">Uncharacterized protein</fullName>
    </submittedName>
</protein>
<dbReference type="RefSeq" id="WP_194031715.1">
    <property type="nucleotide sequence ID" value="NZ_JADEWZ010000054.1"/>
</dbReference>
<comment type="caution">
    <text evidence="1">The sequence shown here is derived from an EMBL/GenBank/DDBJ whole genome shotgun (WGS) entry which is preliminary data.</text>
</comment>
<gene>
    <name evidence="1" type="ORF">IQ249_22330</name>
</gene>
<organism evidence="1 2">
    <name type="scientific">Lusitaniella coriacea LEGE 07157</name>
    <dbReference type="NCBI Taxonomy" id="945747"/>
    <lineage>
        <taxon>Bacteria</taxon>
        <taxon>Bacillati</taxon>
        <taxon>Cyanobacteriota</taxon>
        <taxon>Cyanophyceae</taxon>
        <taxon>Spirulinales</taxon>
        <taxon>Lusitaniellaceae</taxon>
        <taxon>Lusitaniella</taxon>
    </lineage>
</organism>
<evidence type="ECO:0000313" key="1">
    <source>
        <dbReference type="EMBL" id="MBE9118631.1"/>
    </source>
</evidence>
<sequence length="131" mass="14985">MSTKQQAIEYAKKFNWTGADAQRAFSNLNLKDASEQDLLVALVNFAGSELAERQRLQAAQKGQVTKKKNQLKQNELDFATKVSEYEDTLKQERSLFVNIIAKVYKFAQPFGLKDPWIETLLTQYSEYQDAA</sequence>
<name>A0A8J7E2P6_9CYAN</name>